<accession>U1NGN7</accession>
<evidence type="ECO:0000313" key="3">
    <source>
        <dbReference type="Proteomes" id="UP000030710"/>
    </source>
</evidence>
<protein>
    <submittedName>
        <fullName evidence="2">Uncharacterized protein</fullName>
    </submittedName>
</protein>
<name>U1NGN7_9EURY</name>
<dbReference type="STRING" id="1238425.J07HQW2_02462"/>
<evidence type="ECO:0000256" key="1">
    <source>
        <dbReference type="SAM" id="Phobius"/>
    </source>
</evidence>
<feature type="transmembrane region" description="Helical" evidence="1">
    <location>
        <begin position="123"/>
        <end position="140"/>
    </location>
</feature>
<feature type="transmembrane region" description="Helical" evidence="1">
    <location>
        <begin position="94"/>
        <end position="116"/>
    </location>
</feature>
<feature type="transmembrane region" description="Helical" evidence="1">
    <location>
        <begin position="152"/>
        <end position="169"/>
    </location>
</feature>
<organism evidence="2 3">
    <name type="scientific">Haloquadratum walsbyi J07HQW2</name>
    <dbReference type="NCBI Taxonomy" id="1238425"/>
    <lineage>
        <taxon>Archaea</taxon>
        <taxon>Methanobacteriati</taxon>
        <taxon>Methanobacteriota</taxon>
        <taxon>Stenosarchaea group</taxon>
        <taxon>Halobacteria</taxon>
        <taxon>Halobacteriales</taxon>
        <taxon>Haloferacaceae</taxon>
        <taxon>Haloquadratum</taxon>
    </lineage>
</organism>
<feature type="transmembrane region" description="Helical" evidence="1">
    <location>
        <begin position="205"/>
        <end position="226"/>
    </location>
</feature>
<keyword evidence="1" id="KW-0472">Membrane</keyword>
<dbReference type="EMBL" id="KE356561">
    <property type="protein sequence ID" value="ERG95998.1"/>
    <property type="molecule type" value="Genomic_DNA"/>
</dbReference>
<feature type="transmembrane region" description="Helical" evidence="1">
    <location>
        <begin position="12"/>
        <end position="31"/>
    </location>
</feature>
<dbReference type="RefSeq" id="WP_021055469.1">
    <property type="nucleotide sequence ID" value="NZ_KE356561.1"/>
</dbReference>
<dbReference type="AlphaFoldDB" id="U1NGN7"/>
<feature type="transmembrane region" description="Helical" evidence="1">
    <location>
        <begin position="58"/>
        <end position="82"/>
    </location>
</feature>
<evidence type="ECO:0000313" key="2">
    <source>
        <dbReference type="EMBL" id="ERG95998.1"/>
    </source>
</evidence>
<sequence length="227" mass="25837">TDLERTMLERVIISLYVGVGFFLISATHSYYCKYFHDRKKRFGYTFFEGSGPILNYKYGYITSLFLGILSSSLFINYFIFAFDNFPASVSDGSIRWLVGLFLLGGFLLFIASPYLGGGAALKWVLEGSLMLFTLLLILSIPVDETVFDQVQFVFSVTGAVLAAIYLRWLDKYILPNLNKDASNLRDVLDTFENDSRQVWALFGTVAYYVFSGVYILIGYLFVFSYIN</sequence>
<dbReference type="Proteomes" id="UP000030710">
    <property type="component" value="Unassembled WGS sequence"/>
</dbReference>
<gene>
    <name evidence="2" type="ORF">J07HQW2_02462</name>
</gene>
<dbReference type="HOGENOM" id="CLU_1216914_0_0_2"/>
<keyword evidence="1" id="KW-1133">Transmembrane helix</keyword>
<keyword evidence="1" id="KW-0812">Transmembrane</keyword>
<reference evidence="2 3" key="1">
    <citation type="journal article" date="2013" name="PLoS ONE">
        <title>Assembly-driven community genomics of a hypersaline microbial ecosystem.</title>
        <authorList>
            <person name="Podell S."/>
            <person name="Ugalde J.A."/>
            <person name="Narasingarao P."/>
            <person name="Banfield J.F."/>
            <person name="Heidelberg K.B."/>
            <person name="Allen E.E."/>
        </authorList>
    </citation>
    <scope>NUCLEOTIDE SEQUENCE [LARGE SCALE GENOMIC DNA]</scope>
    <source>
        <strain evidence="3">J07HQW2</strain>
    </source>
</reference>
<proteinExistence type="predicted"/>
<feature type="non-terminal residue" evidence="2">
    <location>
        <position position="1"/>
    </location>
</feature>